<dbReference type="InterPro" id="IPR036097">
    <property type="entry name" value="HisK_dim/P_sf"/>
</dbReference>
<accession>A0A849KQR7</accession>
<dbReference type="Pfam" id="PF00512">
    <property type="entry name" value="HisKA"/>
    <property type="match status" value="1"/>
</dbReference>
<comment type="caution">
    <text evidence="11">The sequence shown here is derived from an EMBL/GenBank/DDBJ whole genome shotgun (WGS) entry which is preliminary data.</text>
</comment>
<keyword evidence="6" id="KW-0547">Nucleotide-binding</keyword>
<evidence type="ECO:0000256" key="2">
    <source>
        <dbReference type="ARBA" id="ARBA00004651"/>
    </source>
</evidence>
<keyword evidence="9" id="KW-0812">Transmembrane</keyword>
<evidence type="ECO:0000256" key="4">
    <source>
        <dbReference type="ARBA" id="ARBA00022475"/>
    </source>
</evidence>
<dbReference type="Gene3D" id="1.10.287.130">
    <property type="match status" value="1"/>
</dbReference>
<keyword evidence="5" id="KW-0808">Transferase</keyword>
<evidence type="ECO:0000256" key="7">
    <source>
        <dbReference type="ARBA" id="ARBA00022777"/>
    </source>
</evidence>
<dbReference type="InterPro" id="IPR036890">
    <property type="entry name" value="HATPase_C_sf"/>
</dbReference>
<dbReference type="NCBIfam" id="NF033792">
    <property type="entry name" value="ActS_PrrB_HisK"/>
    <property type="match status" value="1"/>
</dbReference>
<dbReference type="GO" id="GO:0005886">
    <property type="term" value="C:plasma membrane"/>
    <property type="evidence" value="ECO:0007669"/>
    <property type="project" value="UniProtKB-SubCell"/>
</dbReference>
<dbReference type="Proteomes" id="UP000572377">
    <property type="component" value="Unassembled WGS sequence"/>
</dbReference>
<keyword evidence="4" id="KW-1003">Cell membrane</keyword>
<dbReference type="GO" id="GO:0000155">
    <property type="term" value="F:phosphorelay sensor kinase activity"/>
    <property type="evidence" value="ECO:0007669"/>
    <property type="project" value="InterPro"/>
</dbReference>
<dbReference type="SMART" id="SM00387">
    <property type="entry name" value="HATPase_c"/>
    <property type="match status" value="1"/>
</dbReference>
<keyword evidence="8" id="KW-0067">ATP-binding</keyword>
<dbReference type="RefSeq" id="WP_171321985.1">
    <property type="nucleotide sequence ID" value="NZ_JABFBC010000001.1"/>
</dbReference>
<organism evidence="11 12">
    <name type="scientific">Halovulum dunhuangense</name>
    <dbReference type="NCBI Taxonomy" id="1505036"/>
    <lineage>
        <taxon>Bacteria</taxon>
        <taxon>Pseudomonadati</taxon>
        <taxon>Pseudomonadota</taxon>
        <taxon>Alphaproteobacteria</taxon>
        <taxon>Rhodobacterales</taxon>
        <taxon>Paracoccaceae</taxon>
        <taxon>Halovulum</taxon>
    </lineage>
</organism>
<keyword evidence="9" id="KW-0472">Membrane</keyword>
<dbReference type="EMBL" id="JABFBC010000001">
    <property type="protein sequence ID" value="NNU79209.1"/>
    <property type="molecule type" value="Genomic_DNA"/>
</dbReference>
<dbReference type="NCBIfam" id="NF045988">
    <property type="entry name" value="HisKinRegBRhodob"/>
    <property type="match status" value="1"/>
</dbReference>
<dbReference type="CDD" id="cd00082">
    <property type="entry name" value="HisKA"/>
    <property type="match status" value="1"/>
</dbReference>
<evidence type="ECO:0000259" key="10">
    <source>
        <dbReference type="PROSITE" id="PS50109"/>
    </source>
</evidence>
<keyword evidence="7 11" id="KW-0418">Kinase</keyword>
<evidence type="ECO:0000313" key="11">
    <source>
        <dbReference type="EMBL" id="NNU79209.1"/>
    </source>
</evidence>
<evidence type="ECO:0000256" key="5">
    <source>
        <dbReference type="ARBA" id="ARBA00022679"/>
    </source>
</evidence>
<dbReference type="InterPro" id="IPR050980">
    <property type="entry name" value="2C_sensor_his_kinase"/>
</dbReference>
<evidence type="ECO:0000256" key="9">
    <source>
        <dbReference type="SAM" id="Phobius"/>
    </source>
</evidence>
<dbReference type="Gene3D" id="3.30.565.10">
    <property type="entry name" value="Histidine kinase-like ATPase, C-terminal domain"/>
    <property type="match status" value="1"/>
</dbReference>
<reference evidence="11 12" key="1">
    <citation type="submission" date="2020-05" db="EMBL/GenBank/DDBJ databases">
        <title>Gimesia benthica sp. nov., a novel planctomycete isolated from a deep-sea water sample of the Northwest Indian Ocean.</title>
        <authorList>
            <person name="Wang J."/>
            <person name="Ruan C."/>
            <person name="Song L."/>
            <person name="Zhu Y."/>
            <person name="Li A."/>
            <person name="Zheng X."/>
            <person name="Wang L."/>
            <person name="Lu Z."/>
            <person name="Huang Y."/>
            <person name="Du W."/>
            <person name="Zhou Y."/>
            <person name="Huang L."/>
            <person name="Dai X."/>
        </authorList>
    </citation>
    <scope>NUCLEOTIDE SEQUENCE [LARGE SCALE GENOMIC DNA]</scope>
    <source>
        <strain evidence="11 12">YYQ-30</strain>
    </source>
</reference>
<dbReference type="PROSITE" id="PS50109">
    <property type="entry name" value="HIS_KIN"/>
    <property type="match status" value="1"/>
</dbReference>
<dbReference type="InterPro" id="IPR003661">
    <property type="entry name" value="HisK_dim/P_dom"/>
</dbReference>
<dbReference type="PANTHER" id="PTHR44936">
    <property type="entry name" value="SENSOR PROTEIN CREC"/>
    <property type="match status" value="1"/>
</dbReference>
<feature type="domain" description="Histidine kinase" evidence="10">
    <location>
        <begin position="218"/>
        <end position="422"/>
    </location>
</feature>
<dbReference type="GO" id="GO:0005524">
    <property type="term" value="F:ATP binding"/>
    <property type="evidence" value="ECO:0007669"/>
    <property type="project" value="UniProtKB-KW"/>
</dbReference>
<keyword evidence="9" id="KW-1133">Transmembrane helix</keyword>
<dbReference type="EC" id="2.7.13.3" evidence="3"/>
<feature type="transmembrane region" description="Helical" evidence="9">
    <location>
        <begin position="162"/>
        <end position="182"/>
    </location>
</feature>
<evidence type="ECO:0000256" key="6">
    <source>
        <dbReference type="ARBA" id="ARBA00022741"/>
    </source>
</evidence>
<comment type="catalytic activity">
    <reaction evidence="1">
        <text>ATP + protein L-histidine = ADP + protein N-phospho-L-histidine.</text>
        <dbReference type="EC" id="2.7.13.3"/>
    </reaction>
</comment>
<feature type="transmembrane region" description="Helical" evidence="9">
    <location>
        <begin position="24"/>
        <end position="45"/>
    </location>
</feature>
<dbReference type="InterPro" id="IPR047770">
    <property type="entry name" value="RegB"/>
</dbReference>
<dbReference type="SMART" id="SM00388">
    <property type="entry name" value="HisKA"/>
    <property type="match status" value="1"/>
</dbReference>
<dbReference type="AlphaFoldDB" id="A0A849KQR7"/>
<name>A0A849KQR7_9RHOB</name>
<gene>
    <name evidence="11" type="ORF">HMH01_02045</name>
</gene>
<proteinExistence type="predicted"/>
<protein>
    <recommendedName>
        <fullName evidence="3">histidine kinase</fullName>
        <ecNumber evidence="3">2.7.13.3</ecNumber>
    </recommendedName>
</protein>
<dbReference type="InterPro" id="IPR003594">
    <property type="entry name" value="HATPase_dom"/>
</dbReference>
<evidence type="ECO:0000313" key="12">
    <source>
        <dbReference type="Proteomes" id="UP000572377"/>
    </source>
</evidence>
<evidence type="ECO:0000256" key="3">
    <source>
        <dbReference type="ARBA" id="ARBA00012438"/>
    </source>
</evidence>
<sequence>MTLTPAFLANPRPRASSVRLRTLIYLRWLAVLGQSVAVIIASQYLDIRLRLDLIAVLIGASAAFNIGATLIHPENKRLTQRDAMLTMLFDLGQLAALLYLTGGLNNPFAALILAQTIISATVLTLNATLFLGLVSLGVIGVLSVFYMPLVQSDGQALETPRLLITGSWAALSIAVVFLGVYARLVSTETYNMSEALTATQLALEREQKLTALGGVVAAAAHELGTPLATIMLVSSELADELEDRPELREDIELIREQARRCRSILSSMGRTGKDDLLLRHAPVAAVVEEAAEPHMARGKRVILRVRGAIGAEAAQDQPEIPRRSEVIHGVRNLVQNAVDFATSTVWIDIDWTDERLMLWVGDDGLGYPQDLLGRIGDPFLRRRGAGRMLDEAQRPDYAGMGLGLFIAKTLLERTGAKLTFANGIPASGAQPDPEERRASGAIVEVVWERKDIEVRREDVRGALGENRPVATG</sequence>
<dbReference type="Pfam" id="PF02518">
    <property type="entry name" value="HATPase_c"/>
    <property type="match status" value="1"/>
</dbReference>
<evidence type="ECO:0000256" key="8">
    <source>
        <dbReference type="ARBA" id="ARBA00022840"/>
    </source>
</evidence>
<dbReference type="InterPro" id="IPR005467">
    <property type="entry name" value="His_kinase_dom"/>
</dbReference>
<feature type="transmembrane region" description="Helical" evidence="9">
    <location>
        <begin position="51"/>
        <end position="71"/>
    </location>
</feature>
<dbReference type="SUPFAM" id="SSF55874">
    <property type="entry name" value="ATPase domain of HSP90 chaperone/DNA topoisomerase II/histidine kinase"/>
    <property type="match status" value="1"/>
</dbReference>
<feature type="transmembrane region" description="Helical" evidence="9">
    <location>
        <begin position="130"/>
        <end position="150"/>
    </location>
</feature>
<evidence type="ECO:0000256" key="1">
    <source>
        <dbReference type="ARBA" id="ARBA00000085"/>
    </source>
</evidence>
<dbReference type="PANTHER" id="PTHR44936:SF10">
    <property type="entry name" value="SENSOR PROTEIN RSTB"/>
    <property type="match status" value="1"/>
</dbReference>
<comment type="subcellular location">
    <subcellularLocation>
        <location evidence="2">Cell membrane</location>
        <topology evidence="2">Multi-pass membrane protein</topology>
    </subcellularLocation>
</comment>
<feature type="transmembrane region" description="Helical" evidence="9">
    <location>
        <begin position="83"/>
        <end position="102"/>
    </location>
</feature>
<keyword evidence="12" id="KW-1185">Reference proteome</keyword>
<dbReference type="SUPFAM" id="SSF47384">
    <property type="entry name" value="Homodimeric domain of signal transducing histidine kinase"/>
    <property type="match status" value="1"/>
</dbReference>